<comment type="caution">
    <text evidence="2">The sequence shown here is derived from an EMBL/GenBank/DDBJ whole genome shotgun (WGS) entry which is preliminary data.</text>
</comment>
<evidence type="ECO:0000313" key="2">
    <source>
        <dbReference type="EMBL" id="MDY4336604.1"/>
    </source>
</evidence>
<feature type="transmembrane region" description="Helical" evidence="1">
    <location>
        <begin position="107"/>
        <end position="126"/>
    </location>
</feature>
<evidence type="ECO:0000256" key="1">
    <source>
        <dbReference type="SAM" id="Phobius"/>
    </source>
</evidence>
<sequence>MKPYKINLFRLGLLLPTYLVFNVVYSITYDSGGFAFIILWPAFFASYAGIVLGNIFMFRDISKLKASFEDNAFIQKSSKIQLVLATIGFFMQIIGFKGAPLNYIDNYPVLVCASIVYSIIIMIAIYQTIKLGQEKDNATIVGFIFGGMIIFLTIIALVTITSPSIKHTTKHTTPSFAEEFQSLGLKGKVEVVDKHREIEAFYGTAYKLTYTENLSDGTILKETTTAKIQGRSGEHLSNFFLLSGTDLETLLNDKEKALFHTVKQDEFSFLLDVYKERPNFQQEEDSIKNATAEKIDKLFATPITSSFKFGKYPIENYYVAIMAQAVSNREKGDSDAAGFYNITTKDLMKNKGLTLDFDCDLSNIKAENASPVNAFKERVLSLPKNSFSDGIYNISCSYDENGIKKKVTCPFVVEDGVGHFEEDVIVGNQTN</sequence>
<keyword evidence="1" id="KW-0812">Transmembrane</keyword>
<reference evidence="2 3" key="1">
    <citation type="submission" date="2023-11" db="EMBL/GenBank/DDBJ databases">
        <title>Streptococcus wuxiensis sp. nov., Streptococcus jiangnanensis sp. nov., Streptococcus fermentans sp. nov., three novel members of the genus Streptococcus isolated from breast milk.</title>
        <authorList>
            <person name="Zhou Y."/>
            <person name="Yang B."/>
        </authorList>
    </citation>
    <scope>NUCLEOTIDE SEQUENCE [LARGE SCALE GENOMIC DNA]</scope>
    <source>
        <strain evidence="2 3">21WXBC0057M1</strain>
    </source>
</reference>
<proteinExistence type="predicted"/>
<name>A0ABU5FTV9_9STRE</name>
<evidence type="ECO:0008006" key="4">
    <source>
        <dbReference type="Google" id="ProtNLM"/>
    </source>
</evidence>
<keyword evidence="1" id="KW-1133">Transmembrane helix</keyword>
<organism evidence="2 3">
    <name type="scientific">Streptococcus wuxiensis</name>
    <dbReference type="NCBI Taxonomy" id="3095078"/>
    <lineage>
        <taxon>Bacteria</taxon>
        <taxon>Bacillati</taxon>
        <taxon>Bacillota</taxon>
        <taxon>Bacilli</taxon>
        <taxon>Lactobacillales</taxon>
        <taxon>Streptococcaceae</taxon>
        <taxon>Streptococcus</taxon>
    </lineage>
</organism>
<feature type="transmembrane region" description="Helical" evidence="1">
    <location>
        <begin position="138"/>
        <end position="160"/>
    </location>
</feature>
<dbReference type="EMBL" id="JAXHDO010000001">
    <property type="protein sequence ID" value="MDY4336604.1"/>
    <property type="molecule type" value="Genomic_DNA"/>
</dbReference>
<feature type="transmembrane region" description="Helical" evidence="1">
    <location>
        <begin position="79"/>
        <end position="95"/>
    </location>
</feature>
<gene>
    <name evidence="2" type="ORF">SPC83_00495</name>
</gene>
<feature type="transmembrane region" description="Helical" evidence="1">
    <location>
        <begin position="34"/>
        <end position="58"/>
    </location>
</feature>
<evidence type="ECO:0000313" key="3">
    <source>
        <dbReference type="Proteomes" id="UP001272345"/>
    </source>
</evidence>
<keyword evidence="1" id="KW-0472">Membrane</keyword>
<dbReference type="Proteomes" id="UP001272345">
    <property type="component" value="Unassembled WGS sequence"/>
</dbReference>
<keyword evidence="3" id="KW-1185">Reference proteome</keyword>
<accession>A0ABU5FTV9</accession>
<dbReference type="RefSeq" id="WP_320693368.1">
    <property type="nucleotide sequence ID" value="NZ_JAXHDO010000001.1"/>
</dbReference>
<feature type="transmembrane region" description="Helical" evidence="1">
    <location>
        <begin position="7"/>
        <end position="28"/>
    </location>
</feature>
<protein>
    <recommendedName>
        <fullName evidence="4">MFS transporter</fullName>
    </recommendedName>
</protein>